<reference evidence="1" key="1">
    <citation type="submission" date="2020-03" db="EMBL/GenBank/DDBJ databases">
        <title>Genome assembly of Azotobacter chroococcum W5.</title>
        <authorList>
            <person name="Kannepalli A."/>
        </authorList>
    </citation>
    <scope>NUCLEOTIDE SEQUENCE</scope>
    <source>
        <strain evidence="1">W5</strain>
    </source>
</reference>
<evidence type="ECO:0000313" key="1">
    <source>
        <dbReference type="EMBL" id="NHN75941.1"/>
    </source>
</evidence>
<dbReference type="SUPFAM" id="SSF116960">
    <property type="entry name" value="YfbU-like"/>
    <property type="match status" value="1"/>
</dbReference>
<dbReference type="Gene3D" id="1.10.3190.10">
    <property type="entry name" value="yfbu gene product, domain 2"/>
    <property type="match status" value="1"/>
</dbReference>
<name>A0AA43Z393_9GAMM</name>
<comment type="caution">
    <text evidence="1">The sequence shown here is derived from an EMBL/GenBank/DDBJ whole genome shotgun (WGS) entry which is preliminary data.</text>
</comment>
<dbReference type="InterPro" id="IPR023146">
    <property type="entry name" value="YfbU_alpha-helical_sf"/>
</dbReference>
<protein>
    <recommendedName>
        <fullName evidence="3">YfbU family protein</fullName>
    </recommendedName>
</protein>
<gene>
    <name evidence="1" type="ORF">HA520_01350</name>
</gene>
<sequence>MSSRTVAASGTSQGIRWPVLKAALRGGGGGVHAPPQTFGRHDWNLPDGRAICWCPHQNKNKDEAGMEFSNQQKLIITLLTDIHAHLGIDNSVDPGFVQRMVRRGHGWALGWAYPGLFEDGIEPPEAVAFVAEVLTMWEAIEETHAGFDQARKDRLAELAPIFGRDPRFGGFDGNHEADLREIVHILVDDLGRWPAFRGRETDSHRILADGYRRMLEVYQRIPNPGYESSLSVEALAEILNARVIPKSGMELEGNVLRWA</sequence>
<dbReference type="InterPro" id="IPR005587">
    <property type="entry name" value="UPF0304_YfbU"/>
</dbReference>
<proteinExistence type="predicted"/>
<dbReference type="Proteomes" id="UP000736384">
    <property type="component" value="Unassembled WGS sequence"/>
</dbReference>
<dbReference type="Pfam" id="PF03887">
    <property type="entry name" value="YfbU"/>
    <property type="match status" value="1"/>
</dbReference>
<accession>A0AA43Z393</accession>
<evidence type="ECO:0008006" key="3">
    <source>
        <dbReference type="Google" id="ProtNLM"/>
    </source>
</evidence>
<organism evidence="1 2">
    <name type="scientific">Azotobacter chroococcum</name>
    <dbReference type="NCBI Taxonomy" id="353"/>
    <lineage>
        <taxon>Bacteria</taxon>
        <taxon>Pseudomonadati</taxon>
        <taxon>Pseudomonadota</taxon>
        <taxon>Gammaproteobacteria</taxon>
        <taxon>Pseudomonadales</taxon>
        <taxon>Pseudomonadaceae</taxon>
        <taxon>Azotobacter</taxon>
    </lineage>
</organism>
<dbReference type="EMBL" id="JAAPAP010000001">
    <property type="protein sequence ID" value="NHN75941.1"/>
    <property type="molecule type" value="Genomic_DNA"/>
</dbReference>
<evidence type="ECO:0000313" key="2">
    <source>
        <dbReference type="Proteomes" id="UP000736384"/>
    </source>
</evidence>
<dbReference type="AlphaFoldDB" id="A0AA43Z393"/>